<gene>
    <name evidence="1" type="ORF">PODLI_1B025259</name>
</gene>
<dbReference type="Proteomes" id="UP001178461">
    <property type="component" value="Chromosome 2"/>
</dbReference>
<sequence>MLKESKRHRLNFPSHCVAELHFPQSKKHWLRSSNGFFLCTSSKPKTTSKVLFAATSFPTTGALT</sequence>
<proteinExistence type="predicted"/>
<name>A0AA35JUK5_9SAUR</name>
<protein>
    <submittedName>
        <fullName evidence="1">Uncharacterized protein</fullName>
    </submittedName>
</protein>
<evidence type="ECO:0000313" key="1">
    <source>
        <dbReference type="EMBL" id="CAI5764998.1"/>
    </source>
</evidence>
<keyword evidence="2" id="KW-1185">Reference proteome</keyword>
<dbReference type="AlphaFoldDB" id="A0AA35JUK5"/>
<reference evidence="1" key="1">
    <citation type="submission" date="2022-12" db="EMBL/GenBank/DDBJ databases">
        <authorList>
            <person name="Alioto T."/>
            <person name="Alioto T."/>
            <person name="Gomez Garrido J."/>
        </authorList>
    </citation>
    <scope>NUCLEOTIDE SEQUENCE</scope>
</reference>
<dbReference type="EMBL" id="OX395127">
    <property type="protein sequence ID" value="CAI5764998.1"/>
    <property type="molecule type" value="Genomic_DNA"/>
</dbReference>
<organism evidence="1 2">
    <name type="scientific">Podarcis lilfordi</name>
    <name type="common">Lilford's wall lizard</name>
    <dbReference type="NCBI Taxonomy" id="74358"/>
    <lineage>
        <taxon>Eukaryota</taxon>
        <taxon>Metazoa</taxon>
        <taxon>Chordata</taxon>
        <taxon>Craniata</taxon>
        <taxon>Vertebrata</taxon>
        <taxon>Euteleostomi</taxon>
        <taxon>Lepidosauria</taxon>
        <taxon>Squamata</taxon>
        <taxon>Bifurcata</taxon>
        <taxon>Unidentata</taxon>
        <taxon>Episquamata</taxon>
        <taxon>Laterata</taxon>
        <taxon>Lacertibaenia</taxon>
        <taxon>Lacertidae</taxon>
        <taxon>Podarcis</taxon>
    </lineage>
</organism>
<accession>A0AA35JUK5</accession>
<evidence type="ECO:0000313" key="2">
    <source>
        <dbReference type="Proteomes" id="UP001178461"/>
    </source>
</evidence>